<feature type="compositionally biased region" description="Basic and acidic residues" evidence="1">
    <location>
        <begin position="57"/>
        <end position="70"/>
    </location>
</feature>
<evidence type="ECO:0000313" key="3">
    <source>
        <dbReference type="Proteomes" id="UP000031737"/>
    </source>
</evidence>
<gene>
    <name evidence="2" type="ORF">TRSC58_06300</name>
</gene>
<dbReference type="OrthoDB" id="248478at2759"/>
<feature type="region of interest" description="Disordered" evidence="1">
    <location>
        <begin position="17"/>
        <end position="76"/>
    </location>
</feature>
<dbReference type="Proteomes" id="UP000031737">
    <property type="component" value="Unassembled WGS sequence"/>
</dbReference>
<dbReference type="VEuPathDB" id="TriTrypDB:TRSC58_06300"/>
<evidence type="ECO:0000313" key="2">
    <source>
        <dbReference type="EMBL" id="ESL06032.1"/>
    </source>
</evidence>
<comment type="caution">
    <text evidence="2">The sequence shown here is derived from an EMBL/GenBank/DDBJ whole genome shotgun (WGS) entry which is preliminary data.</text>
</comment>
<feature type="compositionally biased region" description="Gly residues" evidence="1">
    <location>
        <begin position="19"/>
        <end position="28"/>
    </location>
</feature>
<dbReference type="EMBL" id="AUPL01006300">
    <property type="protein sequence ID" value="ESL06032.1"/>
    <property type="molecule type" value="Genomic_DNA"/>
</dbReference>
<reference evidence="2 3" key="1">
    <citation type="submission" date="2013-07" db="EMBL/GenBank/DDBJ databases">
        <authorList>
            <person name="Stoco P.H."/>
            <person name="Wagner G."/>
            <person name="Gerber A."/>
            <person name="Zaha A."/>
            <person name="Thompson C."/>
            <person name="Bartholomeu D.C."/>
            <person name="Luckemeyer D.D."/>
            <person name="Bahia D."/>
            <person name="Loreto E."/>
            <person name="Prestes E.B."/>
            <person name="Lima F.M."/>
            <person name="Rodrigues-Luiz G."/>
            <person name="Vallejo G.A."/>
            <person name="Filho J.F."/>
            <person name="Monteiro K.M."/>
            <person name="Tyler K.M."/>
            <person name="de Almeida L.G."/>
            <person name="Ortiz M.F."/>
            <person name="Siervo M.A."/>
            <person name="de Moraes M.H."/>
            <person name="Cunha O.L."/>
            <person name="Mendonca-Neto R."/>
            <person name="Silva R."/>
            <person name="Teixeira S.M."/>
            <person name="Murta S.M."/>
            <person name="Sincero T.C."/>
            <person name="Mendes T.A."/>
            <person name="Urmenyi T.P."/>
            <person name="Silva V.G."/>
            <person name="da Rocha W.D."/>
            <person name="Andersson B."/>
            <person name="Romanha A.J."/>
            <person name="Steindel M."/>
            <person name="de Vasconcelos A.T."/>
            <person name="Grisard E.C."/>
        </authorList>
    </citation>
    <scope>NUCLEOTIDE SEQUENCE [LARGE SCALE GENOMIC DNA]</scope>
    <source>
        <strain evidence="2 3">SC58</strain>
    </source>
</reference>
<proteinExistence type="predicted"/>
<keyword evidence="3" id="KW-1185">Reference proteome</keyword>
<protein>
    <submittedName>
        <fullName evidence="2">Uncharacterized protein</fullName>
    </submittedName>
</protein>
<dbReference type="AlphaFoldDB" id="A0A061IYB8"/>
<sequence length="287" mass="31859">MNVVTFLKEFKKARREIGDGGSLDGGEVVGAAGNTTTFSRKGTPPEKIYSQDDSEESEHSVSDHDNEHTQHYSYSGKRQRYDQFWPRKEDAGVGGLRESFAEIKTYRTNQCVGAVDNIFDATRQRATHSVVPRVIAKKADKSTFNKLREELLRKKNSLSRSLVIQAPTEPRSVDEFRGGALHADTEALLVGIDDLLASDTATMDTPPFAVMNRGTEVSAERDTEAVTVTSQNIKDQAQCALDEAQVCPEKSSTERVSLFARAKMYVSATDSRTKTRSEALNIRRFSN</sequence>
<evidence type="ECO:0000256" key="1">
    <source>
        <dbReference type="SAM" id="MobiDB-lite"/>
    </source>
</evidence>
<organism evidence="2 3">
    <name type="scientific">Trypanosoma rangeli SC58</name>
    <dbReference type="NCBI Taxonomy" id="429131"/>
    <lineage>
        <taxon>Eukaryota</taxon>
        <taxon>Discoba</taxon>
        <taxon>Euglenozoa</taxon>
        <taxon>Kinetoplastea</taxon>
        <taxon>Metakinetoplastina</taxon>
        <taxon>Trypanosomatida</taxon>
        <taxon>Trypanosomatidae</taxon>
        <taxon>Trypanosoma</taxon>
        <taxon>Herpetosoma</taxon>
    </lineage>
</organism>
<accession>A0A061IYB8</accession>
<name>A0A061IYB8_TRYRA</name>